<evidence type="ECO:0000256" key="1">
    <source>
        <dbReference type="ARBA" id="ARBA00009861"/>
    </source>
</evidence>
<evidence type="ECO:0000256" key="2">
    <source>
        <dbReference type="ARBA" id="ARBA00022679"/>
    </source>
</evidence>
<dbReference type="InterPro" id="IPR023213">
    <property type="entry name" value="CAT-like_dom_sf"/>
</dbReference>
<dbReference type="AlphaFoldDB" id="A0A4D6KPU8"/>
<name>A0A4D6KPU8_VIGUN</name>
<proteinExistence type="inferred from homology"/>
<protein>
    <submittedName>
        <fullName evidence="3">Shikimate O-hydroxycinnamoyltransferase</fullName>
    </submittedName>
</protein>
<keyword evidence="2 3" id="KW-0808">Transferase</keyword>
<organism evidence="3 4">
    <name type="scientific">Vigna unguiculata</name>
    <name type="common">Cowpea</name>
    <dbReference type="NCBI Taxonomy" id="3917"/>
    <lineage>
        <taxon>Eukaryota</taxon>
        <taxon>Viridiplantae</taxon>
        <taxon>Streptophyta</taxon>
        <taxon>Embryophyta</taxon>
        <taxon>Tracheophyta</taxon>
        <taxon>Spermatophyta</taxon>
        <taxon>Magnoliopsida</taxon>
        <taxon>eudicotyledons</taxon>
        <taxon>Gunneridae</taxon>
        <taxon>Pentapetalae</taxon>
        <taxon>rosids</taxon>
        <taxon>fabids</taxon>
        <taxon>Fabales</taxon>
        <taxon>Fabaceae</taxon>
        <taxon>Papilionoideae</taxon>
        <taxon>50 kb inversion clade</taxon>
        <taxon>NPAAA clade</taxon>
        <taxon>indigoferoid/millettioid clade</taxon>
        <taxon>Phaseoleae</taxon>
        <taxon>Vigna</taxon>
    </lineage>
</organism>
<dbReference type="Proteomes" id="UP000501690">
    <property type="component" value="Linkage Group LG1"/>
</dbReference>
<dbReference type="Gene3D" id="3.30.559.10">
    <property type="entry name" value="Chloramphenicol acetyltransferase-like domain"/>
    <property type="match status" value="2"/>
</dbReference>
<dbReference type="GO" id="GO:0016740">
    <property type="term" value="F:transferase activity"/>
    <property type="evidence" value="ECO:0007669"/>
    <property type="project" value="UniProtKB-KW"/>
</dbReference>
<comment type="similarity">
    <text evidence="1">Belongs to the plant acyltransferase family.</text>
</comment>
<dbReference type="EMBL" id="CP039345">
    <property type="protein sequence ID" value="QCD77677.1"/>
    <property type="molecule type" value="Genomic_DNA"/>
</dbReference>
<dbReference type="Pfam" id="PF02458">
    <property type="entry name" value="Transferase"/>
    <property type="match status" value="1"/>
</dbReference>
<gene>
    <name evidence="3" type="ORF">DEO72_LG1g1303</name>
</gene>
<evidence type="ECO:0000313" key="4">
    <source>
        <dbReference type="Proteomes" id="UP000501690"/>
    </source>
</evidence>
<accession>A0A4D6KPU8</accession>
<sequence>MASSSSSSSSLNFTVRRCEPELVPPAIPTPHEVKLLSDIDDQDGLRFHVPMVQIYRKKESMAEKDPVQVIRQALSQTLVFYYPFAGRLREGPHRKLMVDCTGEGVMFIEADADVTLDQFGDSLQPPFPCYQELQYEVPGSQEITNTPLLLVQVTRLKCGGFFLAIRLNHTMCDGPGYQQFLSAWAEMARGATKPSIAPVWRRELLMARDPPRITCNHREYEQVPDTVKGTVTPNQDDMVQRSFFFGPLDIAALRRLIPQHLRHCTTFDLITACLWRCRTKALQIEADEDVRMMCVVNARGQFNSPLPVGYYGNGFAYPAAVTTAGKLCGKPFGYAVELINKVKGEMTEEYLQSVADLMVMKGRCLFTTVRSCIVSHLARFNIREVDFGWGEGVYAGVAQAGGGSFPGISFFCSAKNGKGEEGIVFPICLPAAAMERFSQEFNHMLRNKNQPQTTSATLIMSNL</sequence>
<dbReference type="PANTHER" id="PTHR31147:SF66">
    <property type="entry name" value="OS05G0315700 PROTEIN"/>
    <property type="match status" value="1"/>
</dbReference>
<dbReference type="PANTHER" id="PTHR31147">
    <property type="entry name" value="ACYL TRANSFERASE 4"/>
    <property type="match status" value="1"/>
</dbReference>
<evidence type="ECO:0000313" key="3">
    <source>
        <dbReference type="EMBL" id="QCD77677.1"/>
    </source>
</evidence>
<dbReference type="InterPro" id="IPR050898">
    <property type="entry name" value="Plant_acyltransferase"/>
</dbReference>
<keyword evidence="4" id="KW-1185">Reference proteome</keyword>
<reference evidence="3 4" key="1">
    <citation type="submission" date="2019-04" db="EMBL/GenBank/DDBJ databases">
        <title>An improved genome assembly and genetic linkage map for asparagus bean, Vigna unguiculata ssp. sesquipedialis.</title>
        <authorList>
            <person name="Xia Q."/>
            <person name="Zhang R."/>
            <person name="Dong Y."/>
        </authorList>
    </citation>
    <scope>NUCLEOTIDE SEQUENCE [LARGE SCALE GENOMIC DNA]</scope>
    <source>
        <tissue evidence="3">Leaf</tissue>
    </source>
</reference>